<evidence type="ECO:0000259" key="4">
    <source>
        <dbReference type="Pfam" id="PF03328"/>
    </source>
</evidence>
<dbReference type="RefSeq" id="WP_233283474.1">
    <property type="nucleotide sequence ID" value="NZ_LT009777.1"/>
</dbReference>
<accession>A0A1S7U8R6</accession>
<dbReference type="Gene3D" id="3.20.20.60">
    <property type="entry name" value="Phosphoenolpyruvate-binding domains"/>
    <property type="match status" value="1"/>
</dbReference>
<dbReference type="Pfam" id="PF03328">
    <property type="entry name" value="HpcH_HpaI"/>
    <property type="match status" value="1"/>
</dbReference>
<evidence type="ECO:0000256" key="1">
    <source>
        <dbReference type="ARBA" id="ARBA00005568"/>
    </source>
</evidence>
<dbReference type="PANTHER" id="PTHR30502:SF0">
    <property type="entry name" value="PHOSPHOENOLPYRUVATE CARBOXYLASE FAMILY PROTEIN"/>
    <property type="match status" value="1"/>
</dbReference>
<evidence type="ECO:0000313" key="5">
    <source>
        <dbReference type="EMBL" id="CVI63162.1"/>
    </source>
</evidence>
<evidence type="ECO:0000256" key="2">
    <source>
        <dbReference type="ARBA" id="ARBA00022723"/>
    </source>
</evidence>
<keyword evidence="6" id="KW-1185">Reference proteome</keyword>
<dbReference type="InterPro" id="IPR015813">
    <property type="entry name" value="Pyrv/PenolPyrv_kinase-like_dom"/>
</dbReference>
<evidence type="ECO:0000313" key="6">
    <source>
        <dbReference type="Proteomes" id="UP000192140"/>
    </source>
</evidence>
<dbReference type="AlphaFoldDB" id="A0A1S7U8R6"/>
<protein>
    <submittedName>
        <fullName evidence="5">2,4-dihydroxyhept-2-ene-1,7-dioic acid aldolase</fullName>
    </submittedName>
</protein>
<reference evidence="5" key="1">
    <citation type="submission" date="2016-01" db="EMBL/GenBank/DDBJ databases">
        <authorList>
            <person name="Regsiter A."/>
            <person name="william w."/>
        </authorList>
    </citation>
    <scope>NUCLEOTIDE SEQUENCE</scope>
    <source>
        <strain evidence="5">NCPPB 1641</strain>
    </source>
</reference>
<dbReference type="Proteomes" id="UP000192140">
    <property type="component" value="Unassembled WGS sequence"/>
</dbReference>
<proteinExistence type="inferred from homology"/>
<dbReference type="GO" id="GO:0046872">
    <property type="term" value="F:metal ion binding"/>
    <property type="evidence" value="ECO:0007669"/>
    <property type="project" value="UniProtKB-KW"/>
</dbReference>
<keyword evidence="3" id="KW-0456">Lyase</keyword>
<dbReference type="GO" id="GO:0016832">
    <property type="term" value="F:aldehyde-lyase activity"/>
    <property type="evidence" value="ECO:0007669"/>
    <property type="project" value="TreeGrafter"/>
</dbReference>
<dbReference type="PANTHER" id="PTHR30502">
    <property type="entry name" value="2-KETO-3-DEOXY-L-RHAMNONATE ALDOLASE"/>
    <property type="match status" value="1"/>
</dbReference>
<dbReference type="SUPFAM" id="SSF51621">
    <property type="entry name" value="Phosphoenolpyruvate/pyruvate domain"/>
    <property type="match status" value="1"/>
</dbReference>
<dbReference type="EMBL" id="FCNP01000049">
    <property type="protein sequence ID" value="CVI63162.1"/>
    <property type="molecule type" value="Genomic_DNA"/>
</dbReference>
<name>A0A1S7U8R6_9HYPH</name>
<sequence>MLSARTRLRNLLDRGEAAGGLFLSIPAPTIVEVAAVAGFDFVLIDLEHTLIDGRELECLLAAADRSGISALVRVPDARSDRILQVLDAGAAGIVVPRCSSAEDAKAAASRARYAPLGSRGLNAGRLGRFGDCDLVEFISRLDRETLIVAMIEDRSGLDAVDDIARTEGIDAVLLGAADYSQSIGLPWQTTCPEVIDAEAKVAIAVGAAGKQLFVIPRRDEDIERHVAQGALGIIGANDRGILRQALTRCDRNWRSRWPSQPQISKEIVQ</sequence>
<feature type="domain" description="HpcH/HpaI aldolase/citrate lyase" evidence="4">
    <location>
        <begin position="20"/>
        <end position="230"/>
    </location>
</feature>
<comment type="caution">
    <text evidence="5">The sequence shown here is derived from an EMBL/GenBank/DDBJ whole genome shotgun (WGS) entry which is preliminary data.</text>
</comment>
<keyword evidence="2" id="KW-0479">Metal-binding</keyword>
<dbReference type="GO" id="GO:0005737">
    <property type="term" value="C:cytoplasm"/>
    <property type="evidence" value="ECO:0007669"/>
    <property type="project" value="TreeGrafter"/>
</dbReference>
<evidence type="ECO:0000256" key="3">
    <source>
        <dbReference type="ARBA" id="ARBA00023239"/>
    </source>
</evidence>
<gene>
    <name evidence="5" type="ORF">AGR7A_pAt20120</name>
</gene>
<organism evidence="5 6">
    <name type="scientific">Agrobacterium deltaense NCPPB 1641</name>
    <dbReference type="NCBI Taxonomy" id="1183425"/>
    <lineage>
        <taxon>Bacteria</taxon>
        <taxon>Pseudomonadati</taxon>
        <taxon>Pseudomonadota</taxon>
        <taxon>Alphaproteobacteria</taxon>
        <taxon>Hyphomicrobiales</taxon>
        <taxon>Rhizobiaceae</taxon>
        <taxon>Rhizobium/Agrobacterium group</taxon>
        <taxon>Agrobacterium</taxon>
    </lineage>
</organism>
<dbReference type="InterPro" id="IPR005000">
    <property type="entry name" value="Aldolase/citrate-lyase_domain"/>
</dbReference>
<comment type="similarity">
    <text evidence="1">Belongs to the HpcH/HpaI aldolase family.</text>
</comment>
<dbReference type="InterPro" id="IPR050251">
    <property type="entry name" value="HpcH-HpaI_aldolase"/>
</dbReference>
<dbReference type="InterPro" id="IPR040442">
    <property type="entry name" value="Pyrv_kinase-like_dom_sf"/>
</dbReference>